<name>A0AAN1XWE5_UNVUL</name>
<keyword evidence="1" id="KW-0378">Hydrolase</keyword>
<dbReference type="SMART" id="SM00331">
    <property type="entry name" value="PP2C_SIG"/>
    <property type="match status" value="1"/>
</dbReference>
<evidence type="ECO:0000256" key="2">
    <source>
        <dbReference type="SAM" id="Phobius"/>
    </source>
</evidence>
<dbReference type="RefSeq" id="WP_317997197.1">
    <property type="nucleotide sequence ID" value="NZ_AP025523.1"/>
</dbReference>
<dbReference type="PROSITE" id="PS51746">
    <property type="entry name" value="PPM_2"/>
    <property type="match status" value="1"/>
</dbReference>
<dbReference type="GO" id="GO:0016791">
    <property type="term" value="F:phosphatase activity"/>
    <property type="evidence" value="ECO:0007669"/>
    <property type="project" value="TreeGrafter"/>
</dbReference>
<dbReference type="Proteomes" id="UP001317532">
    <property type="component" value="Chromosome"/>
</dbReference>
<reference evidence="4 5" key="1">
    <citation type="journal article" date="2022" name="ISME Commun">
        <title>Vulcanimicrobium alpinus gen. nov. sp. nov., the first cultivated representative of the candidate phylum 'Eremiobacterota', is a metabolically versatile aerobic anoxygenic phototroph.</title>
        <authorList>
            <person name="Yabe S."/>
            <person name="Muto K."/>
            <person name="Abe K."/>
            <person name="Yokota A."/>
            <person name="Staudigel H."/>
            <person name="Tebo B.M."/>
        </authorList>
    </citation>
    <scope>NUCLEOTIDE SEQUENCE [LARGE SCALE GENOMIC DNA]</scope>
    <source>
        <strain evidence="4 5">WC8-2</strain>
    </source>
</reference>
<sequence>MIGLRQLDAASTAQVRLANFRADLDSLLQTQLGEETALRGYVATRDPTFLDTDRAPDGAFDRLAVSLRDRLRVEGLDTIAGAVDDILTLHGQWEHEVALPLMHDPGSRDAYVQQSRGKVLTDLMSSDARAVRAALSVQSDGVEQTLRRRINATVAISAGIVTLFAILALWYAIGRATVMTKLAREQTLVDALQRTLRVSGVGLPRAQMGFAYASATSEALVGGDVIDSWRSGPDRGWFLIADASGKGIEAARHAAFVQYAIRALAAEAVDPADVVARFNRLYVSTIDDPSAFIVLFLGAFDGGNQTLRYASAGHGTAYVRRGSLVERLPPTGPIIGIDAEQQYQTETVPLAIGDIVLIATDGLSEARDGRGELLGDDRIVTLLRDGPAEPQSLCDVLIASADDFSGGAKDDMAIVALRVVKHDVAAVPFGPVAADDEPA</sequence>
<proteinExistence type="predicted"/>
<dbReference type="SUPFAM" id="SSF81606">
    <property type="entry name" value="PP2C-like"/>
    <property type="match status" value="1"/>
</dbReference>
<evidence type="ECO:0000256" key="1">
    <source>
        <dbReference type="ARBA" id="ARBA00022801"/>
    </source>
</evidence>
<organism evidence="4 5">
    <name type="scientific">Vulcanimicrobium alpinum</name>
    <dbReference type="NCBI Taxonomy" id="3016050"/>
    <lineage>
        <taxon>Bacteria</taxon>
        <taxon>Bacillati</taxon>
        <taxon>Vulcanimicrobiota</taxon>
        <taxon>Vulcanimicrobiia</taxon>
        <taxon>Vulcanimicrobiales</taxon>
        <taxon>Vulcanimicrobiaceae</taxon>
        <taxon>Vulcanimicrobium</taxon>
    </lineage>
</organism>
<dbReference type="InterPro" id="IPR001932">
    <property type="entry name" value="PPM-type_phosphatase-like_dom"/>
</dbReference>
<gene>
    <name evidence="4" type="ORF">WPS_14960</name>
</gene>
<dbReference type="AlphaFoldDB" id="A0AAN1XWE5"/>
<feature type="domain" description="PPM-type phosphatase" evidence="3">
    <location>
        <begin position="209"/>
        <end position="419"/>
    </location>
</feature>
<evidence type="ECO:0000313" key="5">
    <source>
        <dbReference type="Proteomes" id="UP001317532"/>
    </source>
</evidence>
<evidence type="ECO:0000313" key="4">
    <source>
        <dbReference type="EMBL" id="BDE06220.1"/>
    </source>
</evidence>
<keyword evidence="2" id="KW-0812">Transmembrane</keyword>
<dbReference type="Gene3D" id="3.60.40.10">
    <property type="entry name" value="PPM-type phosphatase domain"/>
    <property type="match status" value="1"/>
</dbReference>
<keyword evidence="5" id="KW-1185">Reference proteome</keyword>
<dbReference type="EMBL" id="AP025523">
    <property type="protein sequence ID" value="BDE06220.1"/>
    <property type="molecule type" value="Genomic_DNA"/>
</dbReference>
<dbReference type="InterPro" id="IPR052016">
    <property type="entry name" value="Bact_Sigma-Reg"/>
</dbReference>
<keyword evidence="2" id="KW-0472">Membrane</keyword>
<dbReference type="Pfam" id="PF07228">
    <property type="entry name" value="SpoIIE"/>
    <property type="match status" value="1"/>
</dbReference>
<feature type="transmembrane region" description="Helical" evidence="2">
    <location>
        <begin position="154"/>
        <end position="173"/>
    </location>
</feature>
<evidence type="ECO:0000259" key="3">
    <source>
        <dbReference type="PROSITE" id="PS51746"/>
    </source>
</evidence>
<protein>
    <recommendedName>
        <fullName evidence="3">PPM-type phosphatase domain-containing protein</fullName>
    </recommendedName>
</protein>
<dbReference type="KEGG" id="vab:WPS_14960"/>
<dbReference type="PANTHER" id="PTHR43156">
    <property type="entry name" value="STAGE II SPORULATION PROTEIN E-RELATED"/>
    <property type="match status" value="1"/>
</dbReference>
<dbReference type="PANTHER" id="PTHR43156:SF2">
    <property type="entry name" value="STAGE II SPORULATION PROTEIN E"/>
    <property type="match status" value="1"/>
</dbReference>
<accession>A0AAN1XWE5</accession>
<keyword evidence="2" id="KW-1133">Transmembrane helix</keyword>
<dbReference type="InterPro" id="IPR036457">
    <property type="entry name" value="PPM-type-like_dom_sf"/>
</dbReference>